<dbReference type="Gene3D" id="3.40.50.1000">
    <property type="entry name" value="HAD superfamily/HAD-like"/>
    <property type="match status" value="1"/>
</dbReference>
<dbReference type="SUPFAM" id="SSF81653">
    <property type="entry name" value="Calcium ATPase, transduction domain A"/>
    <property type="match status" value="1"/>
</dbReference>
<feature type="transmembrane region" description="Helical" evidence="10">
    <location>
        <begin position="865"/>
        <end position="887"/>
    </location>
</feature>
<dbReference type="InterPro" id="IPR001757">
    <property type="entry name" value="P_typ_ATPase"/>
</dbReference>
<evidence type="ECO:0000256" key="4">
    <source>
        <dbReference type="ARBA" id="ARBA00022741"/>
    </source>
</evidence>
<evidence type="ECO:0000256" key="3">
    <source>
        <dbReference type="ARBA" id="ARBA00022692"/>
    </source>
</evidence>
<dbReference type="RefSeq" id="WP_343898156.1">
    <property type="nucleotide sequence ID" value="NZ_BAAAFZ010000113.1"/>
</dbReference>
<dbReference type="PRINTS" id="PR00119">
    <property type="entry name" value="CATATPASE"/>
</dbReference>
<organism evidence="12 13">
    <name type="scientific">Craurococcus roseus</name>
    <dbReference type="NCBI Taxonomy" id="77585"/>
    <lineage>
        <taxon>Bacteria</taxon>
        <taxon>Pseudomonadati</taxon>
        <taxon>Pseudomonadota</taxon>
        <taxon>Alphaproteobacteria</taxon>
        <taxon>Acetobacterales</taxon>
        <taxon>Acetobacteraceae</taxon>
        <taxon>Craurococcus</taxon>
    </lineage>
</organism>
<dbReference type="SUPFAM" id="SSF81665">
    <property type="entry name" value="Calcium ATPase, transmembrane domain M"/>
    <property type="match status" value="1"/>
</dbReference>
<keyword evidence="5" id="KW-0067">ATP-binding</keyword>
<evidence type="ECO:0000256" key="6">
    <source>
        <dbReference type="ARBA" id="ARBA00022967"/>
    </source>
</evidence>
<feature type="transmembrane region" description="Helical" evidence="10">
    <location>
        <begin position="696"/>
        <end position="719"/>
    </location>
</feature>
<dbReference type="InterPro" id="IPR044492">
    <property type="entry name" value="P_typ_ATPase_HD_dom"/>
</dbReference>
<dbReference type="InterPro" id="IPR004014">
    <property type="entry name" value="ATPase_P-typ_cation-transptr_N"/>
</dbReference>
<dbReference type="SMART" id="SM00831">
    <property type="entry name" value="Cation_ATPase_N"/>
    <property type="match status" value="1"/>
</dbReference>
<evidence type="ECO:0000259" key="11">
    <source>
        <dbReference type="SMART" id="SM00831"/>
    </source>
</evidence>
<feature type="compositionally biased region" description="Low complexity" evidence="9">
    <location>
        <begin position="9"/>
        <end position="20"/>
    </location>
</feature>
<dbReference type="EMBL" id="BAAAFZ010000113">
    <property type="protein sequence ID" value="GAA0606631.1"/>
    <property type="molecule type" value="Genomic_DNA"/>
</dbReference>
<dbReference type="SFLD" id="SFLDS00003">
    <property type="entry name" value="Haloacid_Dehalogenase"/>
    <property type="match status" value="1"/>
</dbReference>
<dbReference type="PANTHER" id="PTHR43294">
    <property type="entry name" value="SODIUM/POTASSIUM-TRANSPORTING ATPASE SUBUNIT ALPHA"/>
    <property type="match status" value="1"/>
</dbReference>
<gene>
    <name evidence="12" type="ORF">GCM10009416_49690</name>
</gene>
<dbReference type="InterPro" id="IPR023214">
    <property type="entry name" value="HAD_sf"/>
</dbReference>
<protein>
    <submittedName>
        <fullName evidence="12">HAD-IC family P-type ATPase</fullName>
    </submittedName>
</protein>
<dbReference type="InterPro" id="IPR006068">
    <property type="entry name" value="ATPase_P-typ_cation-transptr_C"/>
</dbReference>
<comment type="similarity">
    <text evidence="2">Belongs to the cation transport ATPase (P-type) (TC 3.A.3) family. Type IIA subfamily.</text>
</comment>
<dbReference type="Pfam" id="PF00122">
    <property type="entry name" value="E1-E2_ATPase"/>
    <property type="match status" value="1"/>
</dbReference>
<evidence type="ECO:0000256" key="2">
    <source>
        <dbReference type="ARBA" id="ARBA00005675"/>
    </source>
</evidence>
<keyword evidence="8 10" id="KW-0472">Membrane</keyword>
<comment type="caution">
    <text evidence="12">The sequence shown here is derived from an EMBL/GenBank/DDBJ whole genome shotgun (WGS) entry which is preliminary data.</text>
</comment>
<dbReference type="PANTHER" id="PTHR43294:SF20">
    <property type="entry name" value="P-TYPE ATPASE"/>
    <property type="match status" value="1"/>
</dbReference>
<proteinExistence type="inferred from homology"/>
<evidence type="ECO:0000313" key="13">
    <source>
        <dbReference type="Proteomes" id="UP001501588"/>
    </source>
</evidence>
<evidence type="ECO:0000256" key="8">
    <source>
        <dbReference type="ARBA" id="ARBA00023136"/>
    </source>
</evidence>
<dbReference type="InterPro" id="IPR050510">
    <property type="entry name" value="Cation_transp_ATPase_P-type"/>
</dbReference>
<dbReference type="SFLD" id="SFLDG00002">
    <property type="entry name" value="C1.7:_P-type_atpase_like"/>
    <property type="match status" value="1"/>
</dbReference>
<dbReference type="Pfam" id="PF13246">
    <property type="entry name" value="Cation_ATPase"/>
    <property type="match status" value="1"/>
</dbReference>
<feature type="transmembrane region" description="Helical" evidence="10">
    <location>
        <begin position="109"/>
        <end position="128"/>
    </location>
</feature>
<feature type="transmembrane region" description="Helical" evidence="10">
    <location>
        <begin position="80"/>
        <end position="103"/>
    </location>
</feature>
<dbReference type="NCBIfam" id="TIGR01494">
    <property type="entry name" value="ATPase_P-type"/>
    <property type="match status" value="2"/>
</dbReference>
<dbReference type="InterPro" id="IPR023298">
    <property type="entry name" value="ATPase_P-typ_TM_dom_sf"/>
</dbReference>
<feature type="domain" description="Cation-transporting P-type ATPase N-terminal" evidence="11">
    <location>
        <begin position="32"/>
        <end position="105"/>
    </location>
</feature>
<keyword evidence="6" id="KW-1278">Translocase</keyword>
<dbReference type="InterPro" id="IPR036412">
    <property type="entry name" value="HAD-like_sf"/>
</dbReference>
<accession>A0ABP3RFJ9</accession>
<evidence type="ECO:0000256" key="10">
    <source>
        <dbReference type="SAM" id="Phobius"/>
    </source>
</evidence>
<dbReference type="InterPro" id="IPR023299">
    <property type="entry name" value="ATPase_P-typ_cyto_dom_N"/>
</dbReference>
<feature type="region of interest" description="Disordered" evidence="9">
    <location>
        <begin position="1"/>
        <end position="55"/>
    </location>
</feature>
<dbReference type="InterPro" id="IPR008250">
    <property type="entry name" value="ATPase_P-typ_transduc_dom_A_sf"/>
</dbReference>
<name>A0ABP3RFJ9_9PROT</name>
<dbReference type="PRINTS" id="PR00120">
    <property type="entry name" value="HATPASE"/>
</dbReference>
<dbReference type="InterPro" id="IPR059000">
    <property type="entry name" value="ATPase_P-type_domA"/>
</dbReference>
<feature type="transmembrane region" description="Helical" evidence="10">
    <location>
        <begin position="298"/>
        <end position="322"/>
    </location>
</feature>
<dbReference type="Gene3D" id="1.20.1110.10">
    <property type="entry name" value="Calcium-transporting ATPase, transmembrane domain"/>
    <property type="match status" value="1"/>
</dbReference>
<keyword evidence="4" id="KW-0547">Nucleotide-binding</keyword>
<dbReference type="Gene3D" id="2.70.150.10">
    <property type="entry name" value="Calcium-transporting ATPase, cytoplasmic transduction domain A"/>
    <property type="match status" value="1"/>
</dbReference>
<dbReference type="Pfam" id="PF00689">
    <property type="entry name" value="Cation_ATPase_C"/>
    <property type="match status" value="1"/>
</dbReference>
<reference evidence="13" key="1">
    <citation type="journal article" date="2019" name="Int. J. Syst. Evol. Microbiol.">
        <title>The Global Catalogue of Microorganisms (GCM) 10K type strain sequencing project: providing services to taxonomists for standard genome sequencing and annotation.</title>
        <authorList>
            <consortium name="The Broad Institute Genomics Platform"/>
            <consortium name="The Broad Institute Genome Sequencing Center for Infectious Disease"/>
            <person name="Wu L."/>
            <person name="Ma J."/>
        </authorList>
    </citation>
    <scope>NUCLEOTIDE SEQUENCE [LARGE SCALE GENOMIC DNA]</scope>
    <source>
        <strain evidence="13">JCM 9933</strain>
    </source>
</reference>
<dbReference type="PROSITE" id="PS00154">
    <property type="entry name" value="ATPASE_E1_E2"/>
    <property type="match status" value="1"/>
</dbReference>
<sequence length="903" mass="92824">MPSGPERLAAANRAGPAARAPESRTPAAPEPPWHAVPAEEAMRALDTGPGGLGEDEAARRASAFGPNRLPQRRRAGPLRVFVRQFGDPLIYILLAAAVASVGMGDAGDAVFILAVLLLNAAIGGYQEWKAETGAEALRRIVRVRAVVERGGARREVDGEDLVPGDVVHVGSGVAVPADVRLVAARELRVDESLLTGESVPVAKRADAAVDAGAGLGDRATMLHAGSVVLAGRGTGVVCRTGGRTELGGVALSLGGAEQAPPLVLRLRAFSRRVAVVVVATAALLGCVLLLRGEAPAQVLLLAVALAVSAIPEGLPVAITVALSVASNRMARRNVIVRLLPAVEGLGACTLVASDKTGTLTANRLTVARLWVPGLGEVEAGGSPAGAAAAPVRGLAATGALCNEATLHRATDGSVAATGDTVDAAFLVWADGMGLGREALLPRHPQFGAIAYEAERRYAASFNRHDGRVLAHVKGAADAVLPMCGGADAAAVRRAETGLAQQGYRVLALASGEVGEDAARRGDPAALARLRFLGLAGLIDPIRPEVPEAVARCRAAGVDVRIVTGDHPATGLAIARRLGLASDADRGVTGAELAAAGDGRARAGLVHGARVFARVEPAQKTEIVQALQGAGHFVAVTGDGVNDAPALRAAHIGVAMGRSGSDVARGAADLVLADDNFASIVAGIEEGRVAYDNVRKVVWMAVATGAAEILLIALAVLLGLPLPLTAVQLLWLNLVTNGLQDVALAFERGEPGVLDRPPRPPDEPLFDRRMVEQTVLAGATIGGVGFAAFWWMVEVAAMPVEEARNLLLLLMVLFENLQVLGSRSETRSVFRVPLAANPFVVIAVVAAQAVHVMAMHAPGLSGVLEIAPVAPAAWLSLLPLAASVVLVGEAYKRLRRRRPVPGGG</sequence>
<feature type="transmembrane region" description="Helical" evidence="10">
    <location>
        <begin position="273"/>
        <end position="292"/>
    </location>
</feature>
<dbReference type="SUPFAM" id="SSF56784">
    <property type="entry name" value="HAD-like"/>
    <property type="match status" value="1"/>
</dbReference>
<dbReference type="SUPFAM" id="SSF81660">
    <property type="entry name" value="Metal cation-transporting ATPase, ATP-binding domain N"/>
    <property type="match status" value="1"/>
</dbReference>
<dbReference type="InterPro" id="IPR018303">
    <property type="entry name" value="ATPase_P-typ_P_site"/>
</dbReference>
<keyword evidence="3 10" id="KW-0812">Transmembrane</keyword>
<feature type="transmembrane region" description="Helical" evidence="10">
    <location>
        <begin position="774"/>
        <end position="792"/>
    </location>
</feature>
<dbReference type="Gene3D" id="3.40.1110.10">
    <property type="entry name" value="Calcium-transporting ATPase, cytoplasmic domain N"/>
    <property type="match status" value="1"/>
</dbReference>
<keyword evidence="13" id="KW-1185">Reference proteome</keyword>
<evidence type="ECO:0000313" key="12">
    <source>
        <dbReference type="EMBL" id="GAA0606631.1"/>
    </source>
</evidence>
<dbReference type="Pfam" id="PF00690">
    <property type="entry name" value="Cation_ATPase_N"/>
    <property type="match status" value="1"/>
</dbReference>
<comment type="subcellular location">
    <subcellularLocation>
        <location evidence="1">Membrane</location>
        <topology evidence="1">Multi-pass membrane protein</topology>
    </subcellularLocation>
</comment>
<dbReference type="Proteomes" id="UP001501588">
    <property type="component" value="Unassembled WGS sequence"/>
</dbReference>
<keyword evidence="7 10" id="KW-1133">Transmembrane helix</keyword>
<evidence type="ECO:0000256" key="5">
    <source>
        <dbReference type="ARBA" id="ARBA00022840"/>
    </source>
</evidence>
<feature type="transmembrane region" description="Helical" evidence="10">
    <location>
        <begin position="833"/>
        <end position="853"/>
    </location>
</feature>
<evidence type="ECO:0000256" key="1">
    <source>
        <dbReference type="ARBA" id="ARBA00004141"/>
    </source>
</evidence>
<evidence type="ECO:0000256" key="7">
    <source>
        <dbReference type="ARBA" id="ARBA00022989"/>
    </source>
</evidence>
<evidence type="ECO:0000256" key="9">
    <source>
        <dbReference type="SAM" id="MobiDB-lite"/>
    </source>
</evidence>
<dbReference type="SFLD" id="SFLDF00027">
    <property type="entry name" value="p-type_atpase"/>
    <property type="match status" value="1"/>
</dbReference>